<dbReference type="InterPro" id="IPR014716">
    <property type="entry name" value="Fibrinogen_a/b/g_C_1"/>
</dbReference>
<reference evidence="2" key="1">
    <citation type="journal article" date="2023" name="Mol. Biol. Evol.">
        <title>Third-Generation Sequencing Reveals the Adaptive Role of the Epigenome in Three Deep-Sea Polychaetes.</title>
        <authorList>
            <person name="Perez M."/>
            <person name="Aroh O."/>
            <person name="Sun Y."/>
            <person name="Lan Y."/>
            <person name="Juniper S.K."/>
            <person name="Young C.R."/>
            <person name="Angers B."/>
            <person name="Qian P.Y."/>
        </authorList>
    </citation>
    <scope>NUCLEOTIDE SEQUENCE</scope>
    <source>
        <strain evidence="2">P08H-3</strain>
    </source>
</reference>
<sequence>MKRQDGSVDFNKEWEDYKHGFGSLNGEFWAGNEMIPQLTTGGQTYTLRVDLKNYDGVSIYAKYDSFLVDSEYKKYRLSVSGYDVNSTADNSLADNNNCEFSTASIDNDIDSSIHRANMFSAPWWYCYGGSVILTGEYGENANFGIIWAGPFSYWSFYRDAVVMVRPN</sequence>
<dbReference type="Proteomes" id="UP001208570">
    <property type="component" value="Unassembled WGS sequence"/>
</dbReference>
<dbReference type="PANTHER" id="PTHR19143">
    <property type="entry name" value="FIBRINOGEN/TENASCIN/ANGIOPOEITIN"/>
    <property type="match status" value="1"/>
</dbReference>
<gene>
    <name evidence="2" type="ORF">LSH36_1923g00000</name>
</gene>
<dbReference type="Pfam" id="PF00147">
    <property type="entry name" value="Fibrinogen_C"/>
    <property type="match status" value="1"/>
</dbReference>
<dbReference type="InterPro" id="IPR002181">
    <property type="entry name" value="Fibrinogen_a/b/g_C_dom"/>
</dbReference>
<dbReference type="PANTHER" id="PTHR19143:SF458">
    <property type="entry name" value="FIBRINOGEN C-TERMINAL DOMAIN-CONTAINING PROTEIN-RELATED"/>
    <property type="match status" value="1"/>
</dbReference>
<dbReference type="EMBL" id="JAODUP010001919">
    <property type="protein sequence ID" value="KAK2139233.1"/>
    <property type="molecule type" value="Genomic_DNA"/>
</dbReference>
<protein>
    <recommendedName>
        <fullName evidence="1">Fibrinogen C-terminal domain-containing protein</fullName>
    </recommendedName>
</protein>
<dbReference type="AlphaFoldDB" id="A0AAD9IRI6"/>
<evidence type="ECO:0000259" key="1">
    <source>
        <dbReference type="PROSITE" id="PS51406"/>
    </source>
</evidence>
<dbReference type="Gene3D" id="3.90.215.10">
    <property type="entry name" value="Gamma Fibrinogen, chain A, domain 1"/>
    <property type="match status" value="1"/>
</dbReference>
<dbReference type="SUPFAM" id="SSF56496">
    <property type="entry name" value="Fibrinogen C-terminal domain-like"/>
    <property type="match status" value="1"/>
</dbReference>
<accession>A0AAD9IRI6</accession>
<dbReference type="SMART" id="SM00186">
    <property type="entry name" value="FBG"/>
    <property type="match status" value="1"/>
</dbReference>
<evidence type="ECO:0000313" key="3">
    <source>
        <dbReference type="Proteomes" id="UP001208570"/>
    </source>
</evidence>
<organism evidence="2 3">
    <name type="scientific">Paralvinella palmiformis</name>
    <dbReference type="NCBI Taxonomy" id="53620"/>
    <lineage>
        <taxon>Eukaryota</taxon>
        <taxon>Metazoa</taxon>
        <taxon>Spiralia</taxon>
        <taxon>Lophotrochozoa</taxon>
        <taxon>Annelida</taxon>
        <taxon>Polychaeta</taxon>
        <taxon>Sedentaria</taxon>
        <taxon>Canalipalpata</taxon>
        <taxon>Terebellida</taxon>
        <taxon>Terebelliformia</taxon>
        <taxon>Alvinellidae</taxon>
        <taxon>Paralvinella</taxon>
    </lineage>
</organism>
<feature type="domain" description="Fibrinogen C-terminal" evidence="1">
    <location>
        <begin position="1"/>
        <end position="167"/>
    </location>
</feature>
<dbReference type="InterPro" id="IPR036056">
    <property type="entry name" value="Fibrinogen-like_C"/>
</dbReference>
<comment type="caution">
    <text evidence="2">The sequence shown here is derived from an EMBL/GenBank/DDBJ whole genome shotgun (WGS) entry which is preliminary data.</text>
</comment>
<dbReference type="InterPro" id="IPR050373">
    <property type="entry name" value="Fibrinogen_C-term_domain"/>
</dbReference>
<dbReference type="PROSITE" id="PS51406">
    <property type="entry name" value="FIBRINOGEN_C_2"/>
    <property type="match status" value="1"/>
</dbReference>
<dbReference type="GO" id="GO:0005615">
    <property type="term" value="C:extracellular space"/>
    <property type="evidence" value="ECO:0007669"/>
    <property type="project" value="TreeGrafter"/>
</dbReference>
<evidence type="ECO:0000313" key="2">
    <source>
        <dbReference type="EMBL" id="KAK2139233.1"/>
    </source>
</evidence>
<proteinExistence type="predicted"/>
<name>A0AAD9IRI6_9ANNE</name>
<keyword evidence="3" id="KW-1185">Reference proteome</keyword>